<evidence type="ECO:0000256" key="4">
    <source>
        <dbReference type="ARBA" id="ARBA00022723"/>
    </source>
</evidence>
<keyword evidence="9" id="KW-1185">Reference proteome</keyword>
<organism evidence="8 9">
    <name type="scientific">Trypanosoma rangeli</name>
    <dbReference type="NCBI Taxonomy" id="5698"/>
    <lineage>
        <taxon>Eukaryota</taxon>
        <taxon>Discoba</taxon>
        <taxon>Euglenozoa</taxon>
        <taxon>Kinetoplastea</taxon>
        <taxon>Metakinetoplastina</taxon>
        <taxon>Trypanosomatida</taxon>
        <taxon>Trypanosomatidae</taxon>
        <taxon>Trypanosoma</taxon>
        <taxon>Herpetosoma</taxon>
    </lineage>
</organism>
<evidence type="ECO:0000259" key="7">
    <source>
        <dbReference type="PROSITE" id="PS50991"/>
    </source>
</evidence>
<reference evidence="8 9" key="1">
    <citation type="journal article" date="2018" name="BMC Genomics">
        <title>Genomic comparison of Trypanosoma conorhini and Trypanosoma rangeli to Trypanosoma cruzi strains of high and low virulence.</title>
        <authorList>
            <person name="Bradwell K.R."/>
            <person name="Koparde V.N."/>
            <person name="Matveyev A.V."/>
            <person name="Serrano M.G."/>
            <person name="Alves J.M."/>
            <person name="Parikh H."/>
            <person name="Huang B."/>
            <person name="Lee V."/>
            <person name="Espinosa-Alvarez O."/>
            <person name="Ortiz P.A."/>
            <person name="Costa-Martins A.G."/>
            <person name="Teixeira M.M."/>
            <person name="Buck G.A."/>
        </authorList>
    </citation>
    <scope>NUCLEOTIDE SEQUENCE [LARGE SCALE GENOMIC DNA]</scope>
    <source>
        <strain evidence="8 9">AM80</strain>
    </source>
</reference>
<comment type="caution">
    <text evidence="8">The sequence shown here is derived from an EMBL/GenBank/DDBJ whole genome shotgun (WGS) entry which is preliminary data.</text>
</comment>
<evidence type="ECO:0000313" key="8">
    <source>
        <dbReference type="EMBL" id="RNE97462.1"/>
    </source>
</evidence>
<dbReference type="GO" id="GO:0046872">
    <property type="term" value="F:metal ion binding"/>
    <property type="evidence" value="ECO:0007669"/>
    <property type="project" value="UniProtKB-KW"/>
</dbReference>
<protein>
    <recommendedName>
        <fullName evidence="3">hydroxymethylglutaryl-CoA lyase</fullName>
        <ecNumber evidence="3">4.1.3.4</ecNumber>
    </recommendedName>
</protein>
<dbReference type="Gene3D" id="3.20.20.70">
    <property type="entry name" value="Aldolase class I"/>
    <property type="match status" value="1"/>
</dbReference>
<dbReference type="EC" id="4.1.3.4" evidence="3"/>
<evidence type="ECO:0000256" key="6">
    <source>
        <dbReference type="ARBA" id="ARBA00049877"/>
    </source>
</evidence>
<dbReference type="SUPFAM" id="SSF51569">
    <property type="entry name" value="Aldolase"/>
    <property type="match status" value="1"/>
</dbReference>
<comment type="catalytic activity">
    <reaction evidence="6">
        <text>(3S)-3-hydroxy-3-methylglutaryl-CoA = acetoacetate + acetyl-CoA</text>
        <dbReference type="Rhea" id="RHEA:24404"/>
        <dbReference type="ChEBI" id="CHEBI:13705"/>
        <dbReference type="ChEBI" id="CHEBI:43074"/>
        <dbReference type="ChEBI" id="CHEBI:57288"/>
        <dbReference type="EC" id="4.1.3.4"/>
    </reaction>
</comment>
<evidence type="ECO:0000313" key="9">
    <source>
        <dbReference type="Proteomes" id="UP000283634"/>
    </source>
</evidence>
<dbReference type="AlphaFoldDB" id="A0A422MW47"/>
<dbReference type="PROSITE" id="PS50991">
    <property type="entry name" value="PYR_CT"/>
    <property type="match status" value="1"/>
</dbReference>
<evidence type="ECO:0000256" key="2">
    <source>
        <dbReference type="ARBA" id="ARBA00009405"/>
    </source>
</evidence>
<feature type="domain" description="Pyruvate carboxyltransferase" evidence="7">
    <location>
        <begin position="10"/>
        <end position="302"/>
    </location>
</feature>
<evidence type="ECO:0000256" key="5">
    <source>
        <dbReference type="ARBA" id="ARBA00023239"/>
    </source>
</evidence>
<dbReference type="EMBL" id="MKGL01000560">
    <property type="protein sequence ID" value="RNE97462.1"/>
    <property type="molecule type" value="Genomic_DNA"/>
</dbReference>
<dbReference type="SUPFAM" id="SSF47473">
    <property type="entry name" value="EF-hand"/>
    <property type="match status" value="1"/>
</dbReference>
<dbReference type="OrthoDB" id="1905920at2759"/>
<keyword evidence="4" id="KW-0479">Metal-binding</keyword>
<dbReference type="RefSeq" id="XP_029234135.1">
    <property type="nucleotide sequence ID" value="XM_029386000.1"/>
</dbReference>
<dbReference type="GO" id="GO:0006552">
    <property type="term" value="P:L-leucine catabolic process"/>
    <property type="evidence" value="ECO:0007669"/>
    <property type="project" value="TreeGrafter"/>
</dbReference>
<name>A0A422MW47_TRYRA</name>
<dbReference type="InterPro" id="IPR011992">
    <property type="entry name" value="EF-hand-dom_pair"/>
</dbReference>
<dbReference type="Gene3D" id="1.10.238.10">
    <property type="entry name" value="EF-hand"/>
    <property type="match status" value="1"/>
</dbReference>
<sequence length="428" mass="47342">MLFSRFLLAPVHLVECPRDAMQGIPHFIPTAHKVRYLNALLKCGFHTIDCASFVSARAVPQMRDSAEVLAGCNRALLMGGNAPKLLVVVASQAGFKRAIETPILSVIGYPLSCCERFQQLNTKKSIAEALDDVRHMQNVVLDANAAIQSSIGLPLGVTKKKEMVVYLSMAFGNPYREHYSPEVVERLASELASIGVRRISLADTVGVSEPQMTYDLFKRLQKKFPEISFGAHFHSDTATSKEKINAALDAGCKLFDSALGGMGGCPFARKNDLVGNVATETVLQVLEERNLLPAAIDRKQIKECILLKQHIFGVTVKDMLLSQSLRDEKCFAQLCQEHFKLYDADDNGMLDYDGFRSSMLGVFEELGCEAPSEEKIRSSFHKIDLQKLGSITVDAYMMGARRLLLKRLSFFPKSKSDKSCGYHQPLAA</sequence>
<evidence type="ECO:0000256" key="3">
    <source>
        <dbReference type="ARBA" id="ARBA00012910"/>
    </source>
</evidence>
<gene>
    <name evidence="8" type="ORF">TraAM80_09308</name>
</gene>
<proteinExistence type="inferred from homology"/>
<keyword evidence="5 8" id="KW-0456">Lyase</keyword>
<comment type="similarity">
    <text evidence="2">Belongs to the HMG-CoA lyase family.</text>
</comment>
<dbReference type="Pfam" id="PF00682">
    <property type="entry name" value="HMGL-like"/>
    <property type="match status" value="1"/>
</dbReference>
<dbReference type="VEuPathDB" id="TriTrypDB:TRSC58_03694"/>
<accession>A0A422MW47</accession>
<dbReference type="UniPathway" id="UPA00896">
    <property type="reaction ID" value="UER00863"/>
</dbReference>
<dbReference type="OMA" id="YPIGCCE"/>
<dbReference type="Proteomes" id="UP000283634">
    <property type="component" value="Unassembled WGS sequence"/>
</dbReference>
<comment type="pathway">
    <text evidence="1">Metabolic intermediate metabolism; (S)-3-hydroxy-3-methylglutaryl-CoA degradation; acetoacetate from (S)-3-hydroxy-3-methylglutaryl-CoA: step 1/1.</text>
</comment>
<dbReference type="GeneID" id="40333241"/>
<dbReference type="InterPro" id="IPR000891">
    <property type="entry name" value="PYR_CT"/>
</dbReference>
<dbReference type="InterPro" id="IPR043594">
    <property type="entry name" value="HMGL"/>
</dbReference>
<dbReference type="GO" id="GO:0004419">
    <property type="term" value="F:hydroxymethylglutaryl-CoA lyase activity"/>
    <property type="evidence" value="ECO:0007669"/>
    <property type="project" value="UniProtKB-EC"/>
</dbReference>
<dbReference type="GO" id="GO:0005737">
    <property type="term" value="C:cytoplasm"/>
    <property type="evidence" value="ECO:0007669"/>
    <property type="project" value="UniProtKB-ARBA"/>
</dbReference>
<dbReference type="PANTHER" id="PTHR42738">
    <property type="entry name" value="HYDROXYMETHYLGLUTARYL-COA LYASE"/>
    <property type="match status" value="1"/>
</dbReference>
<dbReference type="GO" id="GO:0046951">
    <property type="term" value="P:ketone body biosynthetic process"/>
    <property type="evidence" value="ECO:0007669"/>
    <property type="project" value="TreeGrafter"/>
</dbReference>
<dbReference type="InterPro" id="IPR013785">
    <property type="entry name" value="Aldolase_TIM"/>
</dbReference>
<evidence type="ECO:0000256" key="1">
    <source>
        <dbReference type="ARBA" id="ARBA00005143"/>
    </source>
</evidence>
<dbReference type="PANTHER" id="PTHR42738:SF7">
    <property type="entry name" value="HYDROXYMETHYLGLUTARYL-COA LYASE"/>
    <property type="match status" value="1"/>
</dbReference>